<dbReference type="STRING" id="1071380.I2GUU5"/>
<keyword evidence="5" id="KW-1185">Reference proteome</keyword>
<dbReference type="InterPro" id="IPR035269">
    <property type="entry name" value="PSMD9"/>
</dbReference>
<dbReference type="GO" id="GO:0070682">
    <property type="term" value="P:proteasome regulatory particle assembly"/>
    <property type="evidence" value="ECO:0007669"/>
    <property type="project" value="EnsemblFungi"/>
</dbReference>
<evidence type="ECO:0000313" key="5">
    <source>
        <dbReference type="Proteomes" id="UP000002866"/>
    </source>
</evidence>
<accession>I2GUU5</accession>
<name>I2GUU5_HENB6</name>
<dbReference type="FunFam" id="2.30.42.10:FF:000107">
    <property type="entry name" value="26S proteasome non-ATPase regulatory subunit 9"/>
    <property type="match status" value="1"/>
</dbReference>
<dbReference type="PANTHER" id="PTHR12651:SF1">
    <property type="entry name" value="26S PROTEASOME NON-ATPASE REGULATORY SUBUNIT 9"/>
    <property type="match status" value="1"/>
</dbReference>
<keyword evidence="1" id="KW-0143">Chaperone</keyword>
<dbReference type="Pfam" id="PF18265">
    <property type="entry name" value="Nas2_N"/>
    <property type="match status" value="1"/>
</dbReference>
<dbReference type="GO" id="GO:0005829">
    <property type="term" value="C:cytosol"/>
    <property type="evidence" value="ECO:0007669"/>
    <property type="project" value="EnsemblFungi"/>
</dbReference>
<proteinExistence type="predicted"/>
<dbReference type="OrthoDB" id="72325at2759"/>
<evidence type="ECO:0000259" key="3">
    <source>
        <dbReference type="Pfam" id="PF18265"/>
    </source>
</evidence>
<dbReference type="EMBL" id="HE806316">
    <property type="protein sequence ID" value="CCH57897.1"/>
    <property type="molecule type" value="Genomic_DNA"/>
</dbReference>
<dbReference type="SUPFAM" id="SSF50156">
    <property type="entry name" value="PDZ domain-like"/>
    <property type="match status" value="1"/>
</dbReference>
<dbReference type="KEGG" id="tbl:TBLA_0A00970"/>
<dbReference type="HOGENOM" id="CLU_073146_1_1_1"/>
<dbReference type="InterPro" id="IPR036034">
    <property type="entry name" value="PDZ_sf"/>
</dbReference>
<evidence type="ECO:0000256" key="1">
    <source>
        <dbReference type="ARBA" id="ARBA00023186"/>
    </source>
</evidence>
<evidence type="ECO:0000313" key="4">
    <source>
        <dbReference type="EMBL" id="CCH57897.1"/>
    </source>
</evidence>
<dbReference type="GO" id="GO:0044183">
    <property type="term" value="F:protein folding chaperone"/>
    <property type="evidence" value="ECO:0007669"/>
    <property type="project" value="EnsemblFungi"/>
</dbReference>
<dbReference type="AlphaFoldDB" id="I2GUU5"/>
<dbReference type="Gene3D" id="2.30.42.10">
    <property type="match status" value="1"/>
</dbReference>
<dbReference type="Proteomes" id="UP000002866">
    <property type="component" value="Chromosome 1"/>
</dbReference>
<dbReference type="InterPro" id="IPR040815">
    <property type="entry name" value="Nas2_N"/>
</dbReference>
<sequence>MEVSNTTDKDSELGLQLTNVEIPRDITEQVLRLDSINTIKEIDSLKMLIELQLESYFALLKSQDVTMESNLITSDGFPRSDIDVLQIRLVRKNIIMLQNDLKKVLDKSYILLNKHFEELNLKNSATKNSNTTSSSNSNPDTIESKIPFSFINELITNGPMDKAGANLNDKIIKFGSINVTNHQNLKNLQLEVLKYEDKTLNLTIERDGSIMELILIPTRNWNGRGLLGCRIQQL</sequence>
<dbReference type="RefSeq" id="XP_004177416.1">
    <property type="nucleotide sequence ID" value="XM_004177368.1"/>
</dbReference>
<dbReference type="PANTHER" id="PTHR12651">
    <property type="entry name" value="26S PROTEASOME NON-ATPASE REGULATORY SUBUNIT 9"/>
    <property type="match status" value="1"/>
</dbReference>
<dbReference type="OMA" id="DWGGRGM"/>
<gene>
    <name evidence="4" type="primary">TBLA0A00970</name>
    <name evidence="4" type="ORF">TBLA_0A00970</name>
</gene>
<dbReference type="GeneID" id="14493285"/>
<dbReference type="InParanoid" id="I2GUU5"/>
<dbReference type="eggNOG" id="KOG3129">
    <property type="taxonomic scope" value="Eukaryota"/>
</dbReference>
<dbReference type="FunCoup" id="I2GUU5">
    <property type="interactions" value="1129"/>
</dbReference>
<reference evidence="4 5" key="1">
    <citation type="journal article" date="2011" name="Proc. Natl. Acad. Sci. U.S.A.">
        <title>Evolutionary erosion of yeast sex chromosomes by mating-type switching accidents.</title>
        <authorList>
            <person name="Gordon J.L."/>
            <person name="Armisen D."/>
            <person name="Proux-Wera E."/>
            <person name="Oheigeartaigh S.S."/>
            <person name="Byrne K.P."/>
            <person name="Wolfe K.H."/>
        </authorList>
    </citation>
    <scope>NUCLEOTIDE SEQUENCE [LARGE SCALE GENOMIC DNA]</scope>
    <source>
        <strain evidence="5">ATCC 34711 / CBS 6284 / DSM 70876 / NBRC 10599 / NRRL Y-10934 / UCD 77-7</strain>
    </source>
</reference>
<organism evidence="4 5">
    <name type="scientific">Henningerozyma blattae (strain ATCC 34711 / CBS 6284 / DSM 70876 / NBRC 10599 / NRRL Y-10934 / UCD 77-7)</name>
    <name type="common">Yeast</name>
    <name type="synonym">Tetrapisispora blattae</name>
    <dbReference type="NCBI Taxonomy" id="1071380"/>
    <lineage>
        <taxon>Eukaryota</taxon>
        <taxon>Fungi</taxon>
        <taxon>Dikarya</taxon>
        <taxon>Ascomycota</taxon>
        <taxon>Saccharomycotina</taxon>
        <taxon>Saccharomycetes</taxon>
        <taxon>Saccharomycetales</taxon>
        <taxon>Saccharomycetaceae</taxon>
        <taxon>Henningerozyma</taxon>
    </lineage>
</organism>
<protein>
    <recommendedName>
        <fullName evidence="2">Probable 26S proteasome regulatory subunit p27</fullName>
    </recommendedName>
</protein>
<evidence type="ECO:0000256" key="2">
    <source>
        <dbReference type="ARBA" id="ARBA00068021"/>
    </source>
</evidence>
<feature type="domain" description="Nas2 N-terminal" evidence="3">
    <location>
        <begin position="40"/>
        <end position="117"/>
    </location>
</feature>
<dbReference type="GO" id="GO:0005634">
    <property type="term" value="C:nucleus"/>
    <property type="evidence" value="ECO:0007669"/>
    <property type="project" value="EnsemblFungi"/>
</dbReference>
<dbReference type="Gene3D" id="6.10.140.1710">
    <property type="match status" value="1"/>
</dbReference>